<keyword evidence="5" id="KW-0479">Metal-binding</keyword>
<evidence type="ECO:0000256" key="7">
    <source>
        <dbReference type="ARBA" id="ARBA00022833"/>
    </source>
</evidence>
<dbReference type="SUPFAM" id="SSF56176">
    <property type="entry name" value="FAD-binding/transporter-associated domain-like"/>
    <property type="match status" value="1"/>
</dbReference>
<evidence type="ECO:0000256" key="8">
    <source>
        <dbReference type="ARBA" id="ARBA00023002"/>
    </source>
</evidence>
<organism evidence="13 14">
    <name type="scientific">Litoribrevibacter albus</name>
    <dbReference type="NCBI Taxonomy" id="1473156"/>
    <lineage>
        <taxon>Bacteria</taxon>
        <taxon>Pseudomonadati</taxon>
        <taxon>Pseudomonadota</taxon>
        <taxon>Gammaproteobacteria</taxon>
        <taxon>Oceanospirillales</taxon>
        <taxon>Oceanospirillaceae</taxon>
        <taxon>Litoribrevibacter</taxon>
    </lineage>
</organism>
<dbReference type="InterPro" id="IPR051264">
    <property type="entry name" value="FAD-oxidored/transferase_4"/>
</dbReference>
<dbReference type="PANTHER" id="PTHR43716:SF1">
    <property type="entry name" value="D-2-HYDROXYGLUTARATE DEHYDROGENASE, MITOCHONDRIAL"/>
    <property type="match status" value="1"/>
</dbReference>
<comment type="catalytic activity">
    <reaction evidence="10">
        <text>(R)-2-hydroxyglutarate + A = 2-oxoglutarate + AH2</text>
        <dbReference type="Rhea" id="RHEA:38295"/>
        <dbReference type="ChEBI" id="CHEBI:13193"/>
        <dbReference type="ChEBI" id="CHEBI:15801"/>
        <dbReference type="ChEBI" id="CHEBI:16810"/>
        <dbReference type="ChEBI" id="CHEBI:17499"/>
        <dbReference type="EC" id="1.1.99.39"/>
    </reaction>
    <physiologicalReaction direction="left-to-right" evidence="10">
        <dbReference type="Rhea" id="RHEA:38296"/>
    </physiologicalReaction>
</comment>
<dbReference type="InterPro" id="IPR036318">
    <property type="entry name" value="FAD-bd_PCMH-like_sf"/>
</dbReference>
<name>A0AA37S8R1_9GAMM</name>
<comment type="similarity">
    <text evidence="2">Belongs to the FAD-binding oxidoreductase/transferase type 4 family.</text>
</comment>
<evidence type="ECO:0000256" key="5">
    <source>
        <dbReference type="ARBA" id="ARBA00022723"/>
    </source>
</evidence>
<evidence type="ECO:0000313" key="14">
    <source>
        <dbReference type="Proteomes" id="UP001161389"/>
    </source>
</evidence>
<keyword evidence="6" id="KW-0274">FAD</keyword>
<evidence type="ECO:0000256" key="6">
    <source>
        <dbReference type="ARBA" id="ARBA00022827"/>
    </source>
</evidence>
<dbReference type="FunFam" id="3.30.465.10:FF:000025">
    <property type="entry name" value="FAD-binding oxidoreductase"/>
    <property type="match status" value="1"/>
</dbReference>
<evidence type="ECO:0000256" key="10">
    <source>
        <dbReference type="ARBA" id="ARBA00051291"/>
    </source>
</evidence>
<evidence type="ECO:0000256" key="2">
    <source>
        <dbReference type="ARBA" id="ARBA00008000"/>
    </source>
</evidence>
<dbReference type="RefSeq" id="WP_284379710.1">
    <property type="nucleotide sequence ID" value="NZ_BSNM01000006.1"/>
</dbReference>
<evidence type="ECO:0000256" key="3">
    <source>
        <dbReference type="ARBA" id="ARBA00011738"/>
    </source>
</evidence>
<comment type="caution">
    <text evidence="13">The sequence shown here is derived from an EMBL/GenBank/DDBJ whole genome shotgun (WGS) entry which is preliminary data.</text>
</comment>
<comment type="subunit">
    <text evidence="3">Homodimer.</text>
</comment>
<dbReference type="Gene3D" id="3.30.70.2740">
    <property type="match status" value="1"/>
</dbReference>
<dbReference type="FunFam" id="3.30.70.2740:FF:000005">
    <property type="entry name" value="FAD-binding oxidoreductase"/>
    <property type="match status" value="1"/>
</dbReference>
<proteinExistence type="inferred from homology"/>
<reference evidence="13" key="1">
    <citation type="journal article" date="2014" name="Int. J. Syst. Evol. Microbiol.">
        <title>Complete genome sequence of Corynebacterium casei LMG S-19264T (=DSM 44701T), isolated from a smear-ripened cheese.</title>
        <authorList>
            <consortium name="US DOE Joint Genome Institute (JGI-PGF)"/>
            <person name="Walter F."/>
            <person name="Albersmeier A."/>
            <person name="Kalinowski J."/>
            <person name="Ruckert C."/>
        </authorList>
    </citation>
    <scope>NUCLEOTIDE SEQUENCE</scope>
    <source>
        <strain evidence="13">NBRC 110071</strain>
    </source>
</reference>
<keyword evidence="8" id="KW-0560">Oxidoreductase</keyword>
<dbReference type="Gene3D" id="3.30.465.10">
    <property type="match status" value="1"/>
</dbReference>
<keyword evidence="7" id="KW-0862">Zinc</keyword>
<dbReference type="EC" id="1.1.99.39" evidence="9"/>
<evidence type="ECO:0000256" key="4">
    <source>
        <dbReference type="ARBA" id="ARBA00022630"/>
    </source>
</evidence>
<reference evidence="13" key="2">
    <citation type="submission" date="2023-01" db="EMBL/GenBank/DDBJ databases">
        <title>Draft genome sequence of Litoribrevibacter albus strain NBRC 110071.</title>
        <authorList>
            <person name="Sun Q."/>
            <person name="Mori K."/>
        </authorList>
    </citation>
    <scope>NUCLEOTIDE SEQUENCE</scope>
    <source>
        <strain evidence="13">NBRC 110071</strain>
    </source>
</reference>
<dbReference type="Gene3D" id="3.30.43.10">
    <property type="entry name" value="Uridine Diphospho-n-acetylenolpyruvylglucosamine Reductase, domain 2"/>
    <property type="match status" value="1"/>
</dbReference>
<gene>
    <name evidence="13" type="ORF">GCM10007876_10840</name>
</gene>
<dbReference type="GO" id="GO:0022904">
    <property type="term" value="P:respiratory electron transport chain"/>
    <property type="evidence" value="ECO:0007669"/>
    <property type="project" value="TreeGrafter"/>
</dbReference>
<dbReference type="Pfam" id="PF01565">
    <property type="entry name" value="FAD_binding_4"/>
    <property type="match status" value="1"/>
</dbReference>
<dbReference type="GO" id="GO:0051990">
    <property type="term" value="F:(R)-2-hydroxyglutarate dehydrogenase activity"/>
    <property type="evidence" value="ECO:0007669"/>
    <property type="project" value="UniProtKB-EC"/>
</dbReference>
<dbReference type="InterPro" id="IPR016167">
    <property type="entry name" value="FAD-bd_PCMH_sub1"/>
</dbReference>
<dbReference type="InterPro" id="IPR006094">
    <property type="entry name" value="Oxid_FAD_bind_N"/>
</dbReference>
<dbReference type="InterPro" id="IPR016171">
    <property type="entry name" value="Vanillyl_alc_oxidase_C-sub2"/>
</dbReference>
<dbReference type="GO" id="GO:0071949">
    <property type="term" value="F:FAD binding"/>
    <property type="evidence" value="ECO:0007669"/>
    <property type="project" value="InterPro"/>
</dbReference>
<dbReference type="Proteomes" id="UP001161389">
    <property type="component" value="Unassembled WGS sequence"/>
</dbReference>
<dbReference type="FunFam" id="1.10.45.10:FF:000001">
    <property type="entry name" value="D-lactate dehydrogenase mitochondrial"/>
    <property type="match status" value="1"/>
</dbReference>
<dbReference type="PANTHER" id="PTHR43716">
    <property type="entry name" value="D-2-HYDROXYGLUTARATE DEHYDROGENASE, MITOCHONDRIAL"/>
    <property type="match status" value="1"/>
</dbReference>
<evidence type="ECO:0000256" key="9">
    <source>
        <dbReference type="ARBA" id="ARBA00039003"/>
    </source>
</evidence>
<dbReference type="InterPro" id="IPR004113">
    <property type="entry name" value="FAD-bd_oxidored_4_C"/>
</dbReference>
<dbReference type="GO" id="GO:0046872">
    <property type="term" value="F:metal ion binding"/>
    <property type="evidence" value="ECO:0007669"/>
    <property type="project" value="UniProtKB-KW"/>
</dbReference>
<comment type="cofactor">
    <cofactor evidence="1">
        <name>FAD</name>
        <dbReference type="ChEBI" id="CHEBI:57692"/>
    </cofactor>
</comment>
<evidence type="ECO:0000259" key="12">
    <source>
        <dbReference type="PROSITE" id="PS51387"/>
    </source>
</evidence>
<dbReference type="EMBL" id="BSNM01000006">
    <property type="protein sequence ID" value="GLQ30606.1"/>
    <property type="molecule type" value="Genomic_DNA"/>
</dbReference>
<evidence type="ECO:0000313" key="13">
    <source>
        <dbReference type="EMBL" id="GLQ30606.1"/>
    </source>
</evidence>
<dbReference type="Pfam" id="PF02913">
    <property type="entry name" value="FAD-oxidase_C"/>
    <property type="match status" value="1"/>
</dbReference>
<dbReference type="InterPro" id="IPR016166">
    <property type="entry name" value="FAD-bd_PCMH"/>
</dbReference>
<dbReference type="Gene3D" id="3.30.70.2190">
    <property type="match status" value="1"/>
</dbReference>
<dbReference type="PROSITE" id="PS51387">
    <property type="entry name" value="FAD_PCMH"/>
    <property type="match status" value="1"/>
</dbReference>
<keyword evidence="14" id="KW-1185">Reference proteome</keyword>
<dbReference type="InterPro" id="IPR016169">
    <property type="entry name" value="FAD-bd_PCMH_sub2"/>
</dbReference>
<sequence>MSTVSSEQIIEQLQSIVGADKVRTDQDSLEQFGKDWTKIYEPKPLAIVFPKTTEQVQEIVKLANEQQVAIVPSGGRTGLSAGAVAANGEIVVAMDYMNEIRDFNAVDRTVVCGSGVITEQLQQFAEDNGLFYPVDFASAGSSQIGGNISTNAGGIKVIRYGMTRDWVAGLKVVTGKGDVLELNKDLVKNNTGYDMRQLFIGGEGTLGLITEATMRLARQPLPLTVLVLGVPEFEAIMSVLNTFQSKMDLTAFEFFSEKAMQKVIARGDVPRPFDTEAEYYALLEFENLSDETADVAMTLFEECMEQGWVLDGVMSQSETQAKNLWRLREDISETISEWTPYKNDISVVVSKVPPFLNEIEAIVTEHYPDFEIIWFGHIGDGNLHLNILKPENLPKEDFFAKCKDVSRWVFEIVEKYQGSVSAEHGVGMTKKHALTYTRSEAEIEYMKALKLAFDPNNIMNPGKILDV</sequence>
<evidence type="ECO:0000256" key="1">
    <source>
        <dbReference type="ARBA" id="ARBA00001974"/>
    </source>
</evidence>
<dbReference type="AlphaFoldDB" id="A0AA37S8R1"/>
<feature type="domain" description="FAD-binding PCMH-type" evidence="12">
    <location>
        <begin position="40"/>
        <end position="219"/>
    </location>
</feature>
<protein>
    <recommendedName>
        <fullName evidence="11">D-2-hydroxyglutarate dehydrogenase</fullName>
        <ecNumber evidence="9">1.1.99.39</ecNumber>
    </recommendedName>
</protein>
<accession>A0AA37S8R1</accession>
<evidence type="ECO:0000256" key="11">
    <source>
        <dbReference type="ARBA" id="ARBA00067680"/>
    </source>
</evidence>
<dbReference type="InterPro" id="IPR016164">
    <property type="entry name" value="FAD-linked_Oxase-like_C"/>
</dbReference>
<dbReference type="Gene3D" id="1.10.45.10">
    <property type="entry name" value="Vanillyl-alcohol Oxidase, Chain A, domain 4"/>
    <property type="match status" value="1"/>
</dbReference>
<keyword evidence="4" id="KW-0285">Flavoprotein</keyword>
<dbReference type="SUPFAM" id="SSF55103">
    <property type="entry name" value="FAD-linked oxidases, C-terminal domain"/>
    <property type="match status" value="1"/>
</dbReference>